<dbReference type="Gene3D" id="2.30.40.10">
    <property type="entry name" value="Urease, subunit C, domain 1"/>
    <property type="match status" value="1"/>
</dbReference>
<sequence>MFDVVIVGGTVVDGTGAPARVADVGVRDGRIVELAPPGSLSSPGAQVIDATGLVVAPGFIDIHTHHDAQVFWDPACTPSPLHGVTTVMAGNCGFTIAPLLGDSADYLMRMLARVEGMPLDALQTGVPWNWRTTAEFLDRVEAMSPVMNMGFMVGHSAVRRSVLGTRTVDEASATEADLASMRALVADGLAAGGIGFSSSWSATHCDESGDPVPSRSSGTDELVALCEVVADHPGTQLEFSPTNVGFETHHIEAMIRMSAAAHRPLNWSIYMPADAQRDASLAKVAVADTAARRGARVQPLMYPGVLTVRASFLGAAFDSLPGWSKMLASSNEEKLAALRDPASRAELDRSARSARGDGTMHDSARWADMVVQETFAPENKVYEGRRIGDLATEESRDPFDVLCDMVIADDLRTGVVPYATGSDDASWQLREAAWRDPRVLLGASDAGAHLDLISTFDWCTAFLALNRQRQVLTLEHAVHRITGALAAAYGIRDRGVVAVGAMADVVVFDAASIAPGPVRWRQDLPGGAGRLYGEGVGIEHVLVNGVEIVAHGALTGAQPGGVLRSGRDTNTVVVG</sequence>
<dbReference type="EMBL" id="CAFABA010000002">
    <property type="protein sequence ID" value="CAB4812364.1"/>
    <property type="molecule type" value="Genomic_DNA"/>
</dbReference>
<dbReference type="GO" id="GO:0016812">
    <property type="term" value="F:hydrolase activity, acting on carbon-nitrogen (but not peptide) bonds, in cyclic amides"/>
    <property type="evidence" value="ECO:0007669"/>
    <property type="project" value="TreeGrafter"/>
</dbReference>
<dbReference type="AlphaFoldDB" id="A0A6J6S5K4"/>
<name>A0A6J6S5K4_9ZZZZ</name>
<dbReference type="GO" id="GO:0005829">
    <property type="term" value="C:cytosol"/>
    <property type="evidence" value="ECO:0007669"/>
    <property type="project" value="TreeGrafter"/>
</dbReference>
<dbReference type="Pfam" id="PF07969">
    <property type="entry name" value="Amidohydro_3"/>
    <property type="match status" value="1"/>
</dbReference>
<evidence type="ECO:0000313" key="3">
    <source>
        <dbReference type="EMBL" id="CAB4729982.1"/>
    </source>
</evidence>
<feature type="region of interest" description="Disordered" evidence="1">
    <location>
        <begin position="338"/>
        <end position="359"/>
    </location>
</feature>
<accession>A0A6J6S5K4</accession>
<evidence type="ECO:0000256" key="1">
    <source>
        <dbReference type="SAM" id="MobiDB-lite"/>
    </source>
</evidence>
<dbReference type="InterPro" id="IPR032466">
    <property type="entry name" value="Metal_Hydrolase"/>
</dbReference>
<organism evidence="3">
    <name type="scientific">freshwater metagenome</name>
    <dbReference type="NCBI Taxonomy" id="449393"/>
    <lineage>
        <taxon>unclassified sequences</taxon>
        <taxon>metagenomes</taxon>
        <taxon>ecological metagenomes</taxon>
    </lineage>
</organism>
<reference evidence="3" key="1">
    <citation type="submission" date="2020-05" db="EMBL/GenBank/DDBJ databases">
        <authorList>
            <person name="Chiriac C."/>
            <person name="Salcher M."/>
            <person name="Ghai R."/>
            <person name="Kavagutti S V."/>
        </authorList>
    </citation>
    <scope>NUCLEOTIDE SEQUENCE</scope>
</reference>
<dbReference type="PANTHER" id="PTHR11647:SF1">
    <property type="entry name" value="COLLAPSIN RESPONSE MEDIATOR PROTEIN"/>
    <property type="match status" value="1"/>
</dbReference>
<proteinExistence type="predicted"/>
<dbReference type="InterPro" id="IPR013108">
    <property type="entry name" value="Amidohydro_3"/>
</dbReference>
<dbReference type="InterPro" id="IPR050378">
    <property type="entry name" value="Metallo-dep_Hydrolases_sf"/>
</dbReference>
<evidence type="ECO:0000259" key="2">
    <source>
        <dbReference type="Pfam" id="PF07969"/>
    </source>
</evidence>
<evidence type="ECO:0000313" key="5">
    <source>
        <dbReference type="EMBL" id="CAB4975394.1"/>
    </source>
</evidence>
<dbReference type="Gene3D" id="3.20.20.140">
    <property type="entry name" value="Metal-dependent hydrolases"/>
    <property type="match status" value="2"/>
</dbReference>
<dbReference type="PANTHER" id="PTHR11647">
    <property type="entry name" value="HYDRANTOINASE/DIHYDROPYRIMIDINASE FAMILY MEMBER"/>
    <property type="match status" value="1"/>
</dbReference>
<feature type="domain" description="Amidohydrolase 3" evidence="2">
    <location>
        <begin position="46"/>
        <end position="546"/>
    </location>
</feature>
<dbReference type="EMBL" id="CAFBOS010000001">
    <property type="protein sequence ID" value="CAB4975394.1"/>
    <property type="molecule type" value="Genomic_DNA"/>
</dbReference>
<evidence type="ECO:0000313" key="4">
    <source>
        <dbReference type="EMBL" id="CAB4812364.1"/>
    </source>
</evidence>
<dbReference type="SUPFAM" id="SSF51338">
    <property type="entry name" value="Composite domain of metallo-dependent hydrolases"/>
    <property type="match status" value="2"/>
</dbReference>
<protein>
    <submittedName>
        <fullName evidence="3">Unannotated protein</fullName>
    </submittedName>
</protein>
<gene>
    <name evidence="3" type="ORF">UFOPK2754_00408</name>
    <name evidence="4" type="ORF">UFOPK3139_00075</name>
    <name evidence="5" type="ORF">UFOPK3967_00020</name>
</gene>
<dbReference type="InterPro" id="IPR011059">
    <property type="entry name" value="Metal-dep_hydrolase_composite"/>
</dbReference>
<dbReference type="SUPFAM" id="SSF51556">
    <property type="entry name" value="Metallo-dependent hydrolases"/>
    <property type="match status" value="1"/>
</dbReference>
<dbReference type="EMBL" id="CAEZYR010000009">
    <property type="protein sequence ID" value="CAB4729982.1"/>
    <property type="molecule type" value="Genomic_DNA"/>
</dbReference>